<keyword evidence="6" id="KW-1185">Reference proteome</keyword>
<dbReference type="Gene3D" id="1.10.287.130">
    <property type="match status" value="1"/>
</dbReference>
<proteinExistence type="predicted"/>
<dbReference type="InterPro" id="IPR005467">
    <property type="entry name" value="His_kinase_dom"/>
</dbReference>
<dbReference type="EMBL" id="JBIGIB010000004">
    <property type="protein sequence ID" value="MFG6467899.1"/>
    <property type="molecule type" value="Genomic_DNA"/>
</dbReference>
<dbReference type="InterPro" id="IPR029016">
    <property type="entry name" value="GAF-like_dom_sf"/>
</dbReference>
<name>A0ABW7H0Z0_9BURK</name>
<dbReference type="SMART" id="SM00387">
    <property type="entry name" value="HATPase_c"/>
    <property type="match status" value="1"/>
</dbReference>
<dbReference type="Gene3D" id="3.30.450.40">
    <property type="match status" value="1"/>
</dbReference>
<dbReference type="SMART" id="SM00388">
    <property type="entry name" value="HisKA"/>
    <property type="match status" value="1"/>
</dbReference>
<comment type="catalytic activity">
    <reaction evidence="1">
        <text>ATP + protein L-histidine = ADP + protein N-phospho-L-histidine.</text>
        <dbReference type="EC" id="2.7.13.3"/>
    </reaction>
</comment>
<dbReference type="SUPFAM" id="SSF47384">
    <property type="entry name" value="Homodimeric domain of signal transducing histidine kinase"/>
    <property type="match status" value="1"/>
</dbReference>
<dbReference type="PRINTS" id="PR00344">
    <property type="entry name" value="BCTRLSENSOR"/>
</dbReference>
<evidence type="ECO:0000313" key="5">
    <source>
        <dbReference type="EMBL" id="MFG6467899.1"/>
    </source>
</evidence>
<dbReference type="RefSeq" id="WP_394385772.1">
    <property type="nucleotide sequence ID" value="NZ_JBIGIB010000004.1"/>
</dbReference>
<keyword evidence="5" id="KW-0067">ATP-binding</keyword>
<evidence type="ECO:0000256" key="1">
    <source>
        <dbReference type="ARBA" id="ARBA00000085"/>
    </source>
</evidence>
<organism evidence="5 6">
    <name type="scientific">Pelomonas baiyunensis</name>
    <dbReference type="NCBI Taxonomy" id="3299026"/>
    <lineage>
        <taxon>Bacteria</taxon>
        <taxon>Pseudomonadati</taxon>
        <taxon>Pseudomonadota</taxon>
        <taxon>Betaproteobacteria</taxon>
        <taxon>Burkholderiales</taxon>
        <taxon>Sphaerotilaceae</taxon>
        <taxon>Roseateles</taxon>
    </lineage>
</organism>
<evidence type="ECO:0000259" key="4">
    <source>
        <dbReference type="PROSITE" id="PS50109"/>
    </source>
</evidence>
<keyword evidence="5" id="KW-0547">Nucleotide-binding</keyword>
<evidence type="ECO:0000256" key="3">
    <source>
        <dbReference type="ARBA" id="ARBA00022553"/>
    </source>
</evidence>
<dbReference type="InterPro" id="IPR004358">
    <property type="entry name" value="Sig_transdc_His_kin-like_C"/>
</dbReference>
<dbReference type="SUPFAM" id="SSF48452">
    <property type="entry name" value="TPR-like"/>
    <property type="match status" value="1"/>
</dbReference>
<dbReference type="SUPFAM" id="SSF55874">
    <property type="entry name" value="ATPase domain of HSP90 chaperone/DNA topoisomerase II/histidine kinase"/>
    <property type="match status" value="1"/>
</dbReference>
<feature type="domain" description="Histidine kinase" evidence="4">
    <location>
        <begin position="692"/>
        <end position="935"/>
    </location>
</feature>
<gene>
    <name evidence="5" type="ORF">ACG01O_14835</name>
</gene>
<dbReference type="CDD" id="cd00082">
    <property type="entry name" value="HisKA"/>
    <property type="match status" value="1"/>
</dbReference>
<dbReference type="PANTHER" id="PTHR43065:SF50">
    <property type="entry name" value="HISTIDINE KINASE"/>
    <property type="match status" value="1"/>
</dbReference>
<dbReference type="EC" id="2.7.13.3" evidence="2"/>
<dbReference type="PROSITE" id="PS50109">
    <property type="entry name" value="HIS_KIN"/>
    <property type="match status" value="1"/>
</dbReference>
<dbReference type="PANTHER" id="PTHR43065">
    <property type="entry name" value="SENSOR HISTIDINE KINASE"/>
    <property type="match status" value="1"/>
</dbReference>
<dbReference type="Gene3D" id="1.25.40.10">
    <property type="entry name" value="Tetratricopeptide repeat domain"/>
    <property type="match status" value="1"/>
</dbReference>
<dbReference type="InterPro" id="IPR036097">
    <property type="entry name" value="HisK_dim/P_sf"/>
</dbReference>
<dbReference type="InterPro" id="IPR003594">
    <property type="entry name" value="HATPase_dom"/>
</dbReference>
<dbReference type="Proteomes" id="UP001606303">
    <property type="component" value="Unassembled WGS sequence"/>
</dbReference>
<dbReference type="InterPro" id="IPR011990">
    <property type="entry name" value="TPR-like_helical_dom_sf"/>
</dbReference>
<dbReference type="InterPro" id="IPR036890">
    <property type="entry name" value="HATPase_C_sf"/>
</dbReference>
<dbReference type="Pfam" id="PF02518">
    <property type="entry name" value="HATPase_c"/>
    <property type="match status" value="1"/>
</dbReference>
<dbReference type="SUPFAM" id="SSF55781">
    <property type="entry name" value="GAF domain-like"/>
    <property type="match status" value="1"/>
</dbReference>
<comment type="caution">
    <text evidence="5">The sequence shown here is derived from an EMBL/GenBank/DDBJ whole genome shotgun (WGS) entry which is preliminary data.</text>
</comment>
<dbReference type="GO" id="GO:0005524">
    <property type="term" value="F:ATP binding"/>
    <property type="evidence" value="ECO:0007669"/>
    <property type="project" value="UniProtKB-KW"/>
</dbReference>
<sequence>MSVAPFPLPAPAQAEPQDWALAVPLYLTAAELEALEASAPAGAPDTASRLAWALRQQDPLRATELATAVLARTADVAAPNAAQQREAARMQLVLAEAAVHNMQADEAHQRLAAADAAFVTLEDLRGRSDVHWVSHYIAADHGDGDALRHHLQSCATLASEIGDERRVVFATISLARADLFRDVAEATRRWQPALPPDADALGEVEAAVLCDFWGLQQGLSSAYTPATEWLLRAFRLSRQTGQLRRAIALAANLGFTYSNMREHAHALEWHQRALELARTAHWPAVLSMALAQTGELLHRMGQTGAARELLLESKDLSLPYPNSRSALLALKYLGRCELDSHNAELALAHFELLRERALAADSRDMHVDASLGCARALLALGRPAPARDAALQGHAVLQTQTEQAALVDLCWVLADIEASLGADDAAVTHWLNEALRVAHLLAGYRPPAELLEAAAARAAAADDHRRAYALAMQAGAVRQHAFDDQANLRAAALHAQHRNERDQAERDHLRKLAEVESARAEALSALHLVLLQLGNIGQEITAELSTAGVLEVLRRHLRVLVACDALSVQPCDDLSPPPEANDSAASAAQLQACWRRRAELLLDANDCQVPADAGPQRIVVPLKVNGRMAGLLAARAPAGEAFGEQALLILRNLCAYGAIALDNARAYERLAETQNQLLQSEKMASIGQLAAGVAHEINNPIGFVNSNMGTLRRYVEELLRLAQASARQATQDPALLALRAATDLTFLSEDLPQLLDESEEGLARVRKIVRDLKDFSRVDQSDWQEADLNTGLESTLNVVMNEVRYCADVQRDYGTLPPVLCLAGQLNQVFLNLIVNAAHAMPDGQRGRIDLRTGVATQSGRDWVWVEVADNGSGMTPEVQRRIFEPFFTTKPVGKGTGLGLSMAFSIVQKHGGRIEVQSAPGEGTCFRVWVPVTGAGAATG</sequence>
<protein>
    <recommendedName>
        <fullName evidence="2">histidine kinase</fullName>
        <ecNumber evidence="2">2.7.13.3</ecNumber>
    </recommendedName>
</protein>
<accession>A0ABW7H0Z0</accession>
<keyword evidence="3" id="KW-0597">Phosphoprotein</keyword>
<evidence type="ECO:0000256" key="2">
    <source>
        <dbReference type="ARBA" id="ARBA00012438"/>
    </source>
</evidence>
<dbReference type="InterPro" id="IPR003661">
    <property type="entry name" value="HisK_dim/P_dom"/>
</dbReference>
<evidence type="ECO:0000313" key="6">
    <source>
        <dbReference type="Proteomes" id="UP001606303"/>
    </source>
</evidence>
<dbReference type="Gene3D" id="3.30.565.10">
    <property type="entry name" value="Histidine kinase-like ATPase, C-terminal domain"/>
    <property type="match status" value="1"/>
</dbReference>
<reference evidence="5 6" key="1">
    <citation type="submission" date="2024-08" db="EMBL/GenBank/DDBJ databases">
        <authorList>
            <person name="Lu H."/>
        </authorList>
    </citation>
    <scope>NUCLEOTIDE SEQUENCE [LARGE SCALE GENOMIC DNA]</scope>
    <source>
        <strain evidence="5 6">BYS87W</strain>
    </source>
</reference>